<keyword evidence="1" id="KW-0472">Membrane</keyword>
<organism evidence="2 3">
    <name type="scientific">Phaeomoniella chlamydospora</name>
    <name type="common">Phaeoacremonium chlamydosporum</name>
    <dbReference type="NCBI Taxonomy" id="158046"/>
    <lineage>
        <taxon>Eukaryota</taxon>
        <taxon>Fungi</taxon>
        <taxon>Dikarya</taxon>
        <taxon>Ascomycota</taxon>
        <taxon>Pezizomycotina</taxon>
        <taxon>Eurotiomycetes</taxon>
        <taxon>Chaetothyriomycetidae</taxon>
        <taxon>Phaeomoniellales</taxon>
        <taxon>Phaeomoniellaceae</taxon>
        <taxon>Phaeomoniella</taxon>
    </lineage>
</organism>
<evidence type="ECO:0000313" key="3">
    <source>
        <dbReference type="Proteomes" id="UP000053317"/>
    </source>
</evidence>
<dbReference type="AlphaFoldDB" id="A0A0G2EHB9"/>
<keyword evidence="3" id="KW-1185">Reference proteome</keyword>
<accession>A0A0G2EHB9</accession>
<name>A0A0G2EHB9_PHACM</name>
<evidence type="ECO:0000256" key="1">
    <source>
        <dbReference type="SAM" id="Phobius"/>
    </source>
</evidence>
<protein>
    <submittedName>
        <fullName evidence="2">Putative hypoxia up-regulated protein 1</fullName>
    </submittedName>
</protein>
<dbReference type="OrthoDB" id="5372451at2759"/>
<proteinExistence type="predicted"/>
<reference evidence="2 3" key="1">
    <citation type="submission" date="2015-05" db="EMBL/GenBank/DDBJ databases">
        <title>Distinctive expansion of gene families associated with plant cell wall degradation and secondary metabolism in the genomes of grapevine trunk pathogens.</title>
        <authorList>
            <person name="Lawrence D.P."/>
            <person name="Travadon R."/>
            <person name="Rolshausen P.E."/>
            <person name="Baumgartner K."/>
        </authorList>
    </citation>
    <scope>NUCLEOTIDE SEQUENCE [LARGE SCALE GENOMIC DNA]</scope>
    <source>
        <strain evidence="2">UCRPC4</strain>
    </source>
</reference>
<feature type="transmembrane region" description="Helical" evidence="1">
    <location>
        <begin position="23"/>
        <end position="42"/>
    </location>
</feature>
<keyword evidence="1" id="KW-1133">Transmembrane helix</keyword>
<dbReference type="Proteomes" id="UP000053317">
    <property type="component" value="Unassembled WGS sequence"/>
</dbReference>
<reference evidence="2 3" key="2">
    <citation type="submission" date="2015-05" db="EMBL/GenBank/DDBJ databases">
        <authorList>
            <person name="Morales-Cruz A."/>
            <person name="Amrine K.C."/>
            <person name="Cantu D."/>
        </authorList>
    </citation>
    <scope>NUCLEOTIDE SEQUENCE [LARGE SCALE GENOMIC DNA]</scope>
    <source>
        <strain evidence="2">UCRPC4</strain>
    </source>
</reference>
<dbReference type="EMBL" id="LCWF01000083">
    <property type="protein sequence ID" value="KKY21616.1"/>
    <property type="molecule type" value="Genomic_DNA"/>
</dbReference>
<gene>
    <name evidence="2" type="ORF">UCRPC4_g03567</name>
</gene>
<keyword evidence="1" id="KW-0812">Transmembrane</keyword>
<comment type="caution">
    <text evidence="2">The sequence shown here is derived from an EMBL/GenBank/DDBJ whole genome shotgun (WGS) entry which is preliminary data.</text>
</comment>
<evidence type="ECO:0000313" key="2">
    <source>
        <dbReference type="EMBL" id="KKY21616.1"/>
    </source>
</evidence>
<sequence>MAANSLLIPTINRASPIKQQKEFGISTPLLFGAAVALLVAVADWPRRWLLSGAAIETFVILLGASKGCRILPVIPTWTLLATFNLAYCIFATSWLLYWAFLAACYPAIFLTGLFQFDWVANVVRGLLRRVLGQMHFVNDNIAIFDLPALEIDTEVDGLMVIRGVTLSVSTLTLEVHGVEVGIKLSDDMELALQTEKVTIRLFRRIDIGDVYANIKGGAHEMTFGNLDARTKSSDGEPLMVFDSPLLQRAATTGILSTPPLITMTSKMTGGKELEKTSPKRSFGFMTAISPDSEAAVNHYLNMLKWIDKTNMIHQCRKDVLELLEKKPDENDPAAQRDLRAAISTSLHWKPSIPHPPRVSVRVTTLKNISSPRVKTFLHRVPMLLRLLLNPISYFHPVFIKSVVASGSGKLVTSQLQQHIFRDYPDENAELRRLKRRIVSWLSDANFVLGLEDITGLSQVPFVSAFDISCYLKIDDVMAYRTLISEEINWKQVVRIGGADASFSIPLFLLPHHEHLLPPVPTEEKQDKIKFEAAEADGKPKTLQKERELEQTIKDEANVKMSVHARLPTCFDQELLNFVAALAKATKVVELEKEPGAMDDEVQGFKEFAKSLNKGVKDGMKKAVVDGVVNDRWIAKMVGKITKKLETAQGELGYSGDIPVALALYRLPEGHKESDKILL</sequence>